<reference evidence="1" key="1">
    <citation type="journal article" date="2020" name="BMC Genomics">
        <title>Correction to: Identification and distribution of gene clusters required for synthesis of sphingolipid metabolism inhibitors in diverse species of the filamentous fungus Fusarium.</title>
        <authorList>
            <person name="Kim H.S."/>
            <person name="Lohmar J.M."/>
            <person name="Busman M."/>
            <person name="Brown D.W."/>
            <person name="Naumann T.A."/>
            <person name="Divon H.H."/>
            <person name="Lysoe E."/>
            <person name="Uhlig S."/>
            <person name="Proctor R.H."/>
        </authorList>
    </citation>
    <scope>NUCLEOTIDE SEQUENCE</scope>
    <source>
        <strain evidence="1">NRRL 45417</strain>
    </source>
</reference>
<organism evidence="1 2">
    <name type="scientific">Fusarium gaditjirri</name>
    <dbReference type="NCBI Taxonomy" id="282569"/>
    <lineage>
        <taxon>Eukaryota</taxon>
        <taxon>Fungi</taxon>
        <taxon>Dikarya</taxon>
        <taxon>Ascomycota</taxon>
        <taxon>Pezizomycotina</taxon>
        <taxon>Sordariomycetes</taxon>
        <taxon>Hypocreomycetidae</taxon>
        <taxon>Hypocreales</taxon>
        <taxon>Nectriaceae</taxon>
        <taxon>Fusarium</taxon>
        <taxon>Fusarium nisikadoi species complex</taxon>
    </lineage>
</organism>
<accession>A0A8H4WNW3</accession>
<gene>
    <name evidence="1" type="ORF">FGADI_12564</name>
</gene>
<keyword evidence="2" id="KW-1185">Reference proteome</keyword>
<protein>
    <submittedName>
        <fullName evidence="1">Uncharacterized protein</fullName>
    </submittedName>
</protein>
<evidence type="ECO:0000313" key="2">
    <source>
        <dbReference type="Proteomes" id="UP000604273"/>
    </source>
</evidence>
<evidence type="ECO:0000313" key="1">
    <source>
        <dbReference type="EMBL" id="KAF4944626.1"/>
    </source>
</evidence>
<dbReference type="Proteomes" id="UP000604273">
    <property type="component" value="Unassembled WGS sequence"/>
</dbReference>
<name>A0A8H4WNW3_9HYPO</name>
<dbReference type="OrthoDB" id="4500473at2759"/>
<sequence length="289" mass="31026">MVSSTSPKPSYHLCPDFSISPPPDGHLTLGSVLESLDVDGVAHPLNLNSAIEIPAEQIFPRNGPDSKTGFTRTLKELRSVEASIWAKIFSLQGLGGTFNFLNKRTDDESLTVEEIQTRYFSPTEEYVAKSLELPDVAGFVTVTKRRIPVYMVTGLKVAIGAKLSRVESKTKNVRAEIGASDPQGMASAGGAGGYATEDTSAMGFDGSTPFVLGIRVRKIWWEKGVRKTLDRVAGAALDNGGAQDNASPVSGARSIQDFLVGEGEKAHTEKVFANETEDLGIEPSNWVLP</sequence>
<reference evidence="1" key="2">
    <citation type="submission" date="2020-05" db="EMBL/GenBank/DDBJ databases">
        <authorList>
            <person name="Kim H.-S."/>
            <person name="Proctor R.H."/>
            <person name="Brown D.W."/>
        </authorList>
    </citation>
    <scope>NUCLEOTIDE SEQUENCE</scope>
    <source>
        <strain evidence="1">NRRL 45417</strain>
    </source>
</reference>
<dbReference type="AlphaFoldDB" id="A0A8H4WNW3"/>
<proteinExistence type="predicted"/>
<comment type="caution">
    <text evidence="1">The sequence shown here is derived from an EMBL/GenBank/DDBJ whole genome shotgun (WGS) entry which is preliminary data.</text>
</comment>
<dbReference type="EMBL" id="JABFAI010000419">
    <property type="protein sequence ID" value="KAF4944626.1"/>
    <property type="molecule type" value="Genomic_DNA"/>
</dbReference>